<dbReference type="Proteomes" id="UP001301797">
    <property type="component" value="Chromosome"/>
</dbReference>
<evidence type="ECO:0000259" key="8">
    <source>
        <dbReference type="Pfam" id="PF01996"/>
    </source>
</evidence>
<dbReference type="Pfam" id="PF01996">
    <property type="entry name" value="F420_ligase"/>
    <property type="match status" value="1"/>
</dbReference>
<evidence type="ECO:0000256" key="7">
    <source>
        <dbReference type="ARBA" id="ARBA00023211"/>
    </source>
</evidence>
<dbReference type="NCBIfam" id="TIGR01916">
    <property type="entry name" value="F420_cofE"/>
    <property type="match status" value="1"/>
</dbReference>
<dbReference type="GO" id="GO:0052618">
    <property type="term" value="F:coenzyme F420-0:L-glutamate ligase activity"/>
    <property type="evidence" value="ECO:0007669"/>
    <property type="project" value="UniProtKB-EC"/>
</dbReference>
<dbReference type="EC" id="6.3.2.31" evidence="9"/>
<evidence type="ECO:0000313" key="10">
    <source>
        <dbReference type="Proteomes" id="UP001301797"/>
    </source>
</evidence>
<proteinExistence type="predicted"/>
<dbReference type="GO" id="GO:0005525">
    <property type="term" value="F:GTP binding"/>
    <property type="evidence" value="ECO:0007669"/>
    <property type="project" value="UniProtKB-KW"/>
</dbReference>
<feature type="domain" description="Coenzyme F420:L-glutamate ligase-like" evidence="8">
    <location>
        <begin position="9"/>
        <end position="225"/>
    </location>
</feature>
<keyword evidence="3" id="KW-0547">Nucleotide-binding</keyword>
<dbReference type="SUPFAM" id="SSF144010">
    <property type="entry name" value="CofE-like"/>
    <property type="match status" value="1"/>
</dbReference>
<keyword evidence="2" id="KW-0479">Metal-binding</keyword>
<evidence type="ECO:0000256" key="3">
    <source>
        <dbReference type="ARBA" id="ARBA00022741"/>
    </source>
</evidence>
<reference evidence="9 10" key="1">
    <citation type="submission" date="2019-09" db="EMBL/GenBank/DDBJ databases">
        <title>The complete genome of Methanoplanus sp. FWC-SCC4.</title>
        <authorList>
            <person name="Chen S.-C."/>
            <person name="Zhou Y.-Z."/>
            <person name="Lai M.-C."/>
        </authorList>
    </citation>
    <scope>NUCLEOTIDE SEQUENCE [LARGE SCALE GENOMIC DNA]</scope>
    <source>
        <strain evidence="9 10">FWC-SCC4</strain>
    </source>
</reference>
<keyword evidence="5" id="KW-0630">Potassium</keyword>
<dbReference type="PANTHER" id="PTHR47917:SF2">
    <property type="entry name" value="COENZYME F420:L-GLUTAMATE LIGASE-LIKE DOMAIN-CONTAINING PROTEIN"/>
    <property type="match status" value="1"/>
</dbReference>
<dbReference type="InterPro" id="IPR002847">
    <property type="entry name" value="F420-0_gamma-glut_ligase-dom"/>
</dbReference>
<evidence type="ECO:0000256" key="5">
    <source>
        <dbReference type="ARBA" id="ARBA00022958"/>
    </source>
</evidence>
<dbReference type="EMBL" id="CP043875">
    <property type="protein sequence ID" value="WOF16541.1"/>
    <property type="molecule type" value="Genomic_DNA"/>
</dbReference>
<accession>A0AA97I437</accession>
<organism evidence="9 10">
    <name type="scientific">Methanochimaera problematica</name>
    <dbReference type="NCBI Taxonomy" id="2609417"/>
    <lineage>
        <taxon>Archaea</taxon>
        <taxon>Methanobacteriati</taxon>
        <taxon>Methanobacteriota</taxon>
        <taxon>Stenosarchaea group</taxon>
        <taxon>Methanomicrobia</taxon>
        <taxon>Methanomicrobiales</taxon>
        <taxon>Methanomicrobiaceae</taxon>
        <taxon>Methanochimaera</taxon>
    </lineage>
</organism>
<evidence type="ECO:0000313" key="9">
    <source>
        <dbReference type="EMBL" id="WOF16541.1"/>
    </source>
</evidence>
<evidence type="ECO:0000256" key="2">
    <source>
        <dbReference type="ARBA" id="ARBA00022723"/>
    </source>
</evidence>
<sequence>MVSSFQVFGIKTGLLKPGDNFAEILIDEAKQAGGLLDGDIIVIAESALATAEGAVVRLKDVIPSKEALEYSKKYGIEERLAEVVIQESDSIVGGIPGFLLSMKNGTLLPNAGIDGSNAPPGAVVTLPKDPDKSARKIHDEILLKTGINTGIIVADSRTHAMRLGCSGVAIGCYGMTAVTDERGKTDLFGRELEVTQLAIADSIASAAELTMGEANECTPAAIVRGLSRYLSDESGIEGIEPSKCLFMGVAMKADLSFMKNQL</sequence>
<evidence type="ECO:0000256" key="1">
    <source>
        <dbReference type="ARBA" id="ARBA00022598"/>
    </source>
</evidence>
<keyword evidence="4" id="KW-0460">Magnesium</keyword>
<evidence type="ECO:0000256" key="4">
    <source>
        <dbReference type="ARBA" id="ARBA00022842"/>
    </source>
</evidence>
<evidence type="ECO:0000256" key="6">
    <source>
        <dbReference type="ARBA" id="ARBA00023134"/>
    </source>
</evidence>
<dbReference type="AlphaFoldDB" id="A0AA97I437"/>
<dbReference type="Gene3D" id="3.30.1330.100">
    <property type="entry name" value="CofE-like"/>
    <property type="match status" value="1"/>
</dbReference>
<keyword evidence="6" id="KW-0342">GTP-binding</keyword>
<gene>
    <name evidence="9" type="primary">cofE</name>
    <name evidence="9" type="ORF">F1737_07470</name>
</gene>
<name>A0AA97I437_9EURY</name>
<dbReference type="GO" id="GO:0046872">
    <property type="term" value="F:metal ion binding"/>
    <property type="evidence" value="ECO:0007669"/>
    <property type="project" value="UniProtKB-KW"/>
</dbReference>
<keyword evidence="10" id="KW-1185">Reference proteome</keyword>
<keyword evidence="7" id="KW-0464">Manganese</keyword>
<protein>
    <submittedName>
        <fullName evidence="9">Coenzyme F420-0:L-glutamate ligase</fullName>
        <ecNumber evidence="9">6.3.2.31</ecNumber>
    </submittedName>
</protein>
<dbReference type="KEGG" id="mefw:F1737_07470"/>
<dbReference type="RefSeq" id="WP_317135962.1">
    <property type="nucleotide sequence ID" value="NZ_CP043875.1"/>
</dbReference>
<dbReference type="PANTHER" id="PTHR47917">
    <property type="match status" value="1"/>
</dbReference>
<dbReference type="Gene3D" id="3.90.1660.10">
    <property type="entry name" value="CofE-like domain"/>
    <property type="match status" value="1"/>
</dbReference>
<dbReference type="InterPro" id="IPR008225">
    <property type="entry name" value="F420-0_g-glutamyl_ligase"/>
</dbReference>
<keyword evidence="1 9" id="KW-0436">Ligase</keyword>
<dbReference type="GeneID" id="85229997"/>